<dbReference type="GO" id="GO:0032153">
    <property type="term" value="C:cell division site"/>
    <property type="evidence" value="ECO:0007669"/>
    <property type="project" value="UniProtKB-UniRule"/>
</dbReference>
<keyword evidence="1" id="KW-0717">Septation</keyword>
<name>A0ABD7Q9N4_HAFAL</name>
<protein>
    <recommendedName>
        <fullName evidence="1 2">Cell division protein FtsN</fullName>
    </recommendedName>
</protein>
<feature type="compositionally biased region" description="Basic and acidic residues" evidence="3">
    <location>
        <begin position="235"/>
        <end position="251"/>
    </location>
</feature>
<dbReference type="InterPro" id="IPR036680">
    <property type="entry name" value="SPOR-like_sf"/>
</dbReference>
<keyword evidence="1" id="KW-1015">Disulfide bond</keyword>
<feature type="domain" description="SPOR" evidence="4">
    <location>
        <begin position="249"/>
        <end position="324"/>
    </location>
</feature>
<evidence type="ECO:0000313" key="6">
    <source>
        <dbReference type="Proteomes" id="UP000291600"/>
    </source>
</evidence>
<evidence type="ECO:0000313" key="5">
    <source>
        <dbReference type="EMBL" id="TBL69260.1"/>
    </source>
</evidence>
<dbReference type="EMBL" id="SITJ01000054">
    <property type="protein sequence ID" value="TBL69260.1"/>
    <property type="molecule type" value="Genomic_DNA"/>
</dbReference>
<dbReference type="InterPro" id="IPR052521">
    <property type="entry name" value="Cell_div_SPOR-domain"/>
</dbReference>
<comment type="caution">
    <text evidence="5">The sequence shown here is derived from an EMBL/GenBank/DDBJ whole genome shotgun (WGS) entry which is preliminary data.</text>
</comment>
<dbReference type="RefSeq" id="WP_071892153.1">
    <property type="nucleotide sequence ID" value="NZ_CP015379.1"/>
</dbReference>
<feature type="transmembrane region" description="Helical" evidence="1">
    <location>
        <begin position="31"/>
        <end position="53"/>
    </location>
</feature>
<keyword evidence="1" id="KW-1003">Cell membrane</keyword>
<feature type="region of interest" description="Disordered" evidence="3">
    <location>
        <begin position="126"/>
        <end position="145"/>
    </location>
</feature>
<organism evidence="5 6">
    <name type="scientific">Hafnia alvei</name>
    <dbReference type="NCBI Taxonomy" id="569"/>
    <lineage>
        <taxon>Bacteria</taxon>
        <taxon>Pseudomonadati</taxon>
        <taxon>Pseudomonadota</taxon>
        <taxon>Gammaproteobacteria</taxon>
        <taxon>Enterobacterales</taxon>
        <taxon>Hafniaceae</taxon>
        <taxon>Hafnia</taxon>
    </lineage>
</organism>
<dbReference type="AlphaFoldDB" id="A0ABD7Q9N4"/>
<dbReference type="Pfam" id="PF05036">
    <property type="entry name" value="SPOR"/>
    <property type="match status" value="1"/>
</dbReference>
<evidence type="ECO:0000256" key="1">
    <source>
        <dbReference type="HAMAP-Rule" id="MF_02039"/>
    </source>
</evidence>
<sequence>MAQRDYVSRGRSSGAKRKTNTRKKKKSSRGISKTMVVVALGVLVTFAAGLYFLTHHKPDSDELLPTQAKHAGNGLPPKPEERWRYIKELENRQVGVATPTDPTSSAATAPTQQPQLTAEQRQLLDQMQSDMRQQPTQLSEVPYNDQTQIARRAPQNSRMPDQTYTQQQPVTSSQPRNPFSQQNTAPSQPRQATTEPARPVRTAPPVQTTQPPVQQPHKEKPAPVTSVAEQPAPAKETKTEKAPEKAPEKENTQKWMVQCGSFRSTDQAESVRAQLAFGGVESRITAGGGWNRVLLGPYTSRASADKMLQRLKGDGMSGCIALSVGG</sequence>
<keyword evidence="1" id="KW-0812">Transmembrane</keyword>
<feature type="compositionally biased region" description="Low complexity" evidence="3">
    <location>
        <begin position="97"/>
        <end position="116"/>
    </location>
</feature>
<comment type="subcellular location">
    <subcellularLocation>
        <location evidence="1">Cell inner membrane</location>
        <topology evidence="1">Single-pass type II membrane protein</topology>
    </subcellularLocation>
    <text evidence="1">Localizes to the septum. Localizes to the midcell via interaction with the early cell division protein FtsA and via the periplasmic SPOR domain.</text>
</comment>
<feature type="disulfide bond" evidence="1">
    <location>
        <begin position="259"/>
        <end position="319"/>
    </location>
</feature>
<accession>A0ABD7Q9N4</accession>
<keyword evidence="1" id="KW-0997">Cell inner membrane</keyword>
<dbReference type="Gene3D" id="3.30.70.1070">
    <property type="entry name" value="Sporulation related repeat"/>
    <property type="match status" value="1"/>
</dbReference>
<dbReference type="SUPFAM" id="SSF110997">
    <property type="entry name" value="Sporulation related repeat"/>
    <property type="match status" value="1"/>
</dbReference>
<dbReference type="PANTHER" id="PTHR38687">
    <property type="entry name" value="CELL DIVISION PROTEIN DEDD-RELATED"/>
    <property type="match status" value="1"/>
</dbReference>
<feature type="region of interest" description="Disordered" evidence="3">
    <location>
        <begin position="151"/>
        <end position="251"/>
    </location>
</feature>
<dbReference type="GO" id="GO:0043093">
    <property type="term" value="P:FtsZ-dependent cytokinesis"/>
    <property type="evidence" value="ECO:0007669"/>
    <property type="project" value="UniProtKB-UniRule"/>
</dbReference>
<feature type="region of interest" description="Disordered" evidence="3">
    <location>
        <begin position="1"/>
        <end position="31"/>
    </location>
</feature>
<reference evidence="5 6" key="1">
    <citation type="submission" date="2019-02" db="EMBL/GenBank/DDBJ databases">
        <title>Comparative genomic analysis of the Hafnia genus genomes.</title>
        <authorList>
            <person name="Zhiqiu Y."/>
            <person name="Chao Y."/>
            <person name="Yuhui D."/>
            <person name="Di H."/>
            <person name="Bin L."/>
        </authorList>
    </citation>
    <scope>NUCLEOTIDE SEQUENCE [LARGE SCALE GENOMIC DNA]</scope>
    <source>
        <strain evidence="5 6">PCM_1210</strain>
    </source>
</reference>
<feature type="compositionally biased region" description="Polar residues" evidence="3">
    <location>
        <begin position="151"/>
        <end position="194"/>
    </location>
</feature>
<keyword evidence="1" id="KW-1133">Transmembrane helix</keyword>
<keyword evidence="1 5" id="KW-0132">Cell division</keyword>
<feature type="compositionally biased region" description="Basic residues" evidence="3">
    <location>
        <begin position="14"/>
        <end position="28"/>
    </location>
</feature>
<dbReference type="NCBIfam" id="TIGR02223">
    <property type="entry name" value="ftsN"/>
    <property type="match status" value="1"/>
</dbReference>
<evidence type="ECO:0000256" key="3">
    <source>
        <dbReference type="SAM" id="MobiDB-lite"/>
    </source>
</evidence>
<dbReference type="HAMAP" id="MF_02039">
    <property type="entry name" value="FtsN_entero"/>
    <property type="match status" value="1"/>
</dbReference>
<evidence type="ECO:0000256" key="2">
    <source>
        <dbReference type="NCBIfam" id="TIGR02223"/>
    </source>
</evidence>
<gene>
    <name evidence="1 5" type="primary">ftsN</name>
    <name evidence="5" type="ORF">EYY96_05170</name>
</gene>
<dbReference type="PANTHER" id="PTHR38687:SF2">
    <property type="entry name" value="CELL DIVISION PROTEIN FTSN"/>
    <property type="match status" value="1"/>
</dbReference>
<proteinExistence type="inferred from homology"/>
<keyword evidence="1" id="KW-0131">Cell cycle</keyword>
<comment type="function">
    <text evidence="1">Essential cell division protein that activates septal peptidoglycan synthesis and constriction of the cell. Acts on both sides of the membrane, via interaction with FtsA in the cytoplasm and interaction with the FtsQBL complex in the periplasm. These interactions may induce a conformational switch in both FtsA and FtsQBL, leading to septal peptidoglycan synthesis by FtsI and associated synthases.</text>
</comment>
<comment type="similarity">
    <text evidence="1">Belongs to the FtsN family.</text>
</comment>
<feature type="compositionally biased region" description="Low complexity" evidence="3">
    <location>
        <begin position="199"/>
        <end position="212"/>
    </location>
</feature>
<dbReference type="PROSITE" id="PS51724">
    <property type="entry name" value="SPOR"/>
    <property type="match status" value="1"/>
</dbReference>
<evidence type="ECO:0000259" key="4">
    <source>
        <dbReference type="PROSITE" id="PS51724"/>
    </source>
</evidence>
<dbReference type="InterPro" id="IPR011930">
    <property type="entry name" value="FtsN"/>
</dbReference>
<feature type="region of interest" description="Disordered" evidence="3">
    <location>
        <begin position="92"/>
        <end position="116"/>
    </location>
</feature>
<comment type="subunit">
    <text evidence="1">Interacts with FtsA via its N-terminal cytoplasmic domain.</text>
</comment>
<dbReference type="Proteomes" id="UP000291600">
    <property type="component" value="Unassembled WGS sequence"/>
</dbReference>
<dbReference type="GO" id="GO:0000917">
    <property type="term" value="P:division septum assembly"/>
    <property type="evidence" value="ECO:0007669"/>
    <property type="project" value="UniProtKB-KW"/>
</dbReference>
<keyword evidence="1" id="KW-0472">Membrane</keyword>
<dbReference type="InterPro" id="IPR007730">
    <property type="entry name" value="SPOR-like_dom"/>
</dbReference>
<dbReference type="GO" id="GO:0005886">
    <property type="term" value="C:plasma membrane"/>
    <property type="evidence" value="ECO:0007669"/>
    <property type="project" value="UniProtKB-SubCell"/>
</dbReference>